<dbReference type="Proteomes" id="UP000476064">
    <property type="component" value="Chromosome"/>
</dbReference>
<keyword evidence="2" id="KW-0456">Lyase</keyword>
<dbReference type="Gene3D" id="3.20.20.120">
    <property type="entry name" value="Enolase-like C-terminal domain"/>
    <property type="match status" value="1"/>
</dbReference>
<dbReference type="KEGG" id="plyc:GXP70_22350"/>
<organism evidence="4 5">
    <name type="scientific">Paenibacillus lycopersici</name>
    <dbReference type="NCBI Taxonomy" id="2704462"/>
    <lineage>
        <taxon>Bacteria</taxon>
        <taxon>Bacillati</taxon>
        <taxon>Bacillota</taxon>
        <taxon>Bacilli</taxon>
        <taxon>Bacillales</taxon>
        <taxon>Paenibacillaceae</taxon>
        <taxon>Paenibacillus</taxon>
    </lineage>
</organism>
<dbReference type="RefSeq" id="WP_162358886.1">
    <property type="nucleotide sequence ID" value="NZ_CP048209.1"/>
</dbReference>
<evidence type="ECO:0000259" key="3">
    <source>
        <dbReference type="SMART" id="SM00922"/>
    </source>
</evidence>
<dbReference type="SFLD" id="SFLDS00001">
    <property type="entry name" value="Enolase"/>
    <property type="match status" value="1"/>
</dbReference>
<proteinExistence type="predicted"/>
<evidence type="ECO:0000256" key="2">
    <source>
        <dbReference type="ARBA" id="ARBA00023239"/>
    </source>
</evidence>
<reference evidence="4 5" key="1">
    <citation type="submission" date="2020-01" db="EMBL/GenBank/DDBJ databases">
        <title>Paenibacillus sp. nov., isolated from tomato rhizosphere.</title>
        <authorList>
            <person name="Weon H.-Y."/>
            <person name="Lee S.A."/>
        </authorList>
    </citation>
    <scope>NUCLEOTIDE SEQUENCE [LARGE SCALE GENOMIC DNA]</scope>
    <source>
        <strain evidence="4 5">12200R-189</strain>
    </source>
</reference>
<dbReference type="AlphaFoldDB" id="A0A6C0G385"/>
<dbReference type="Pfam" id="PF02746">
    <property type="entry name" value="MR_MLE_N"/>
    <property type="match status" value="1"/>
</dbReference>
<dbReference type="SUPFAM" id="SSF51604">
    <property type="entry name" value="Enolase C-terminal domain-like"/>
    <property type="match status" value="1"/>
</dbReference>
<dbReference type="InterPro" id="IPR013341">
    <property type="entry name" value="Mandelate_racemase_N_dom"/>
</dbReference>
<dbReference type="Pfam" id="PF13378">
    <property type="entry name" value="MR_MLE_C"/>
    <property type="match status" value="1"/>
</dbReference>
<dbReference type="GO" id="GO:0046872">
    <property type="term" value="F:metal ion binding"/>
    <property type="evidence" value="ECO:0007669"/>
    <property type="project" value="UniProtKB-KW"/>
</dbReference>
<keyword evidence="1" id="KW-0479">Metal-binding</keyword>
<evidence type="ECO:0000313" key="5">
    <source>
        <dbReference type="Proteomes" id="UP000476064"/>
    </source>
</evidence>
<evidence type="ECO:0000313" key="4">
    <source>
        <dbReference type="EMBL" id="QHT62453.1"/>
    </source>
</evidence>
<dbReference type="CDD" id="cd03316">
    <property type="entry name" value="MR_like"/>
    <property type="match status" value="1"/>
</dbReference>
<gene>
    <name evidence="4" type="ORF">GXP70_22350</name>
</gene>
<feature type="domain" description="Mandelate racemase/muconate lactonizing enzyme C-terminal" evidence="3">
    <location>
        <begin position="152"/>
        <end position="251"/>
    </location>
</feature>
<dbReference type="InterPro" id="IPR029065">
    <property type="entry name" value="Enolase_C-like"/>
</dbReference>
<dbReference type="GO" id="GO:0016829">
    <property type="term" value="F:lyase activity"/>
    <property type="evidence" value="ECO:0007669"/>
    <property type="project" value="UniProtKB-KW"/>
</dbReference>
<accession>A0A6C0G385</accession>
<protein>
    <submittedName>
        <fullName evidence="4">Mandelate racemase/muconate lactonizing enzyme family protein</fullName>
    </submittedName>
</protein>
<dbReference type="SUPFAM" id="SSF54826">
    <property type="entry name" value="Enolase N-terminal domain-like"/>
    <property type="match status" value="1"/>
</dbReference>
<dbReference type="SFLD" id="SFLDG00179">
    <property type="entry name" value="mandelate_racemase"/>
    <property type="match status" value="1"/>
</dbReference>
<dbReference type="Gene3D" id="3.30.390.10">
    <property type="entry name" value="Enolase-like, N-terminal domain"/>
    <property type="match status" value="1"/>
</dbReference>
<dbReference type="PANTHER" id="PTHR48080">
    <property type="entry name" value="D-GALACTONATE DEHYDRATASE-RELATED"/>
    <property type="match status" value="1"/>
</dbReference>
<dbReference type="EMBL" id="CP048209">
    <property type="protein sequence ID" value="QHT62453.1"/>
    <property type="molecule type" value="Genomic_DNA"/>
</dbReference>
<dbReference type="InterPro" id="IPR013342">
    <property type="entry name" value="Mandelate_racemase_C"/>
</dbReference>
<evidence type="ECO:0000256" key="1">
    <source>
        <dbReference type="ARBA" id="ARBA00022723"/>
    </source>
</evidence>
<keyword evidence="5" id="KW-1185">Reference proteome</keyword>
<name>A0A6C0G385_9BACL</name>
<dbReference type="InterPro" id="IPR034593">
    <property type="entry name" value="DgoD-like"/>
</dbReference>
<dbReference type="InterPro" id="IPR036849">
    <property type="entry name" value="Enolase-like_C_sf"/>
</dbReference>
<sequence length="387" mass="42943">MKITGIELSILESPYDYGIDAGNGDSRGPKYALIVQLHTDEGITGIADCDSHPHVMKAFIDAPRYIAKFSEGLKYAVLGQNPFEYEKIWRAMYQSAFYQGRRGAAIHAMSAIDIAIWDIIGKATGNPVSVMLGGRSHERLTAYASTLFRGTPAEMKDAVQKYRGMGFRAMKFGWGVVAREPRKVVELVAAAREAAGSEMEIMVDGMWSADVKLVIQLVKELERYGVFFVEEPLHSDNLSGYRKLADSVDVRIACGEQLGGMYEYEQLIREGGVDVIQPDISRMGGLTEARRLVDLVEQSGKMLIPHAWTSDVLTAASLHLNAYQKHPYFQEFCTNDTPLSRELVCEPLRLEPDGTLVVPNKPGIGLELNHDVVARYTVEHALITDLD</sequence>
<dbReference type="SMART" id="SM00922">
    <property type="entry name" value="MR_MLE"/>
    <property type="match status" value="1"/>
</dbReference>
<dbReference type="InterPro" id="IPR029017">
    <property type="entry name" value="Enolase-like_N"/>
</dbReference>
<dbReference type="PANTHER" id="PTHR48080:SF2">
    <property type="entry name" value="D-GALACTONATE DEHYDRATASE"/>
    <property type="match status" value="1"/>
</dbReference>